<dbReference type="Proteomes" id="UP001185012">
    <property type="component" value="Unassembled WGS sequence"/>
</dbReference>
<dbReference type="SUPFAM" id="SSF46955">
    <property type="entry name" value="Putative DNA-binding domain"/>
    <property type="match status" value="1"/>
</dbReference>
<dbReference type="Pfam" id="PF12728">
    <property type="entry name" value="HTH_17"/>
    <property type="match status" value="1"/>
</dbReference>
<evidence type="ECO:0000313" key="3">
    <source>
        <dbReference type="Proteomes" id="UP001185012"/>
    </source>
</evidence>
<reference evidence="2 3" key="1">
    <citation type="submission" date="2023-07" db="EMBL/GenBank/DDBJ databases">
        <title>Genomic Encyclopedia of Type Strains, Phase IV (KMG-IV): sequencing the most valuable type-strain genomes for metagenomic binning, comparative biology and taxonomic classification.</title>
        <authorList>
            <person name="Goeker M."/>
        </authorList>
    </citation>
    <scope>NUCLEOTIDE SEQUENCE [LARGE SCALE GENOMIC DNA]</scope>
    <source>
        <strain evidence="2 3">DSM 45903</strain>
    </source>
</reference>
<name>A0ABU1IMW6_9BACL</name>
<dbReference type="InterPro" id="IPR010093">
    <property type="entry name" value="SinI_DNA-bd"/>
</dbReference>
<gene>
    <name evidence="2" type="ORF">JOE21_001121</name>
</gene>
<dbReference type="EMBL" id="JAVDQG010000002">
    <property type="protein sequence ID" value="MDR6225130.1"/>
    <property type="molecule type" value="Genomic_DNA"/>
</dbReference>
<feature type="domain" description="Helix-turn-helix" evidence="1">
    <location>
        <begin position="14"/>
        <end position="63"/>
    </location>
</feature>
<keyword evidence="3" id="KW-1185">Reference proteome</keyword>
<accession>A0ABU1IMW6</accession>
<evidence type="ECO:0000313" key="2">
    <source>
        <dbReference type="EMBL" id="MDR6225130.1"/>
    </source>
</evidence>
<dbReference type="InterPro" id="IPR041657">
    <property type="entry name" value="HTH_17"/>
</dbReference>
<dbReference type="NCBIfam" id="TIGR01764">
    <property type="entry name" value="excise"/>
    <property type="match status" value="1"/>
</dbReference>
<protein>
    <submittedName>
        <fullName evidence="2">Excisionase family DNA binding protein</fullName>
    </submittedName>
</protein>
<evidence type="ECO:0000259" key="1">
    <source>
        <dbReference type="Pfam" id="PF12728"/>
    </source>
</evidence>
<proteinExistence type="predicted"/>
<organism evidence="2 3">
    <name type="scientific">Desmospora profundinema</name>
    <dbReference type="NCBI Taxonomy" id="1571184"/>
    <lineage>
        <taxon>Bacteria</taxon>
        <taxon>Bacillati</taxon>
        <taxon>Bacillota</taxon>
        <taxon>Bacilli</taxon>
        <taxon>Bacillales</taxon>
        <taxon>Thermoactinomycetaceae</taxon>
        <taxon>Desmospora</taxon>
    </lineage>
</organism>
<sequence length="65" mass="7518">MRTDGSTMLSPSRMLTPEEAAERLAVSPNTIRKWLRSGKLQGYKLPNVWRIRESDLNQFIEKGKQ</sequence>
<comment type="caution">
    <text evidence="2">The sequence shown here is derived from an EMBL/GenBank/DDBJ whole genome shotgun (WGS) entry which is preliminary data.</text>
</comment>
<dbReference type="Gene3D" id="1.10.1660.10">
    <property type="match status" value="1"/>
</dbReference>
<dbReference type="InterPro" id="IPR009061">
    <property type="entry name" value="DNA-bd_dom_put_sf"/>
</dbReference>